<reference evidence="4 5" key="1">
    <citation type="journal article" date="2011" name="Science">
        <title>The Selaginella genome identifies genetic changes associated with the evolution of vascular plants.</title>
        <authorList>
            <person name="Banks J.A."/>
            <person name="Nishiyama T."/>
            <person name="Hasebe M."/>
            <person name="Bowman J.L."/>
            <person name="Gribskov M."/>
            <person name="dePamphilis C."/>
            <person name="Albert V.A."/>
            <person name="Aono N."/>
            <person name="Aoyama T."/>
            <person name="Ambrose B.A."/>
            <person name="Ashton N.W."/>
            <person name="Axtell M.J."/>
            <person name="Barker E."/>
            <person name="Barker M.S."/>
            <person name="Bennetzen J.L."/>
            <person name="Bonawitz N.D."/>
            <person name="Chapple C."/>
            <person name="Cheng C."/>
            <person name="Correa L.G."/>
            <person name="Dacre M."/>
            <person name="DeBarry J."/>
            <person name="Dreyer I."/>
            <person name="Elias M."/>
            <person name="Engstrom E.M."/>
            <person name="Estelle M."/>
            <person name="Feng L."/>
            <person name="Finet C."/>
            <person name="Floyd S.K."/>
            <person name="Frommer W.B."/>
            <person name="Fujita T."/>
            <person name="Gramzow L."/>
            <person name="Gutensohn M."/>
            <person name="Harholt J."/>
            <person name="Hattori M."/>
            <person name="Heyl A."/>
            <person name="Hirai T."/>
            <person name="Hiwatashi Y."/>
            <person name="Ishikawa M."/>
            <person name="Iwata M."/>
            <person name="Karol K.G."/>
            <person name="Koehler B."/>
            <person name="Kolukisaoglu U."/>
            <person name="Kubo M."/>
            <person name="Kurata T."/>
            <person name="Lalonde S."/>
            <person name="Li K."/>
            <person name="Li Y."/>
            <person name="Litt A."/>
            <person name="Lyons E."/>
            <person name="Manning G."/>
            <person name="Maruyama T."/>
            <person name="Michael T.P."/>
            <person name="Mikami K."/>
            <person name="Miyazaki S."/>
            <person name="Morinaga S."/>
            <person name="Murata T."/>
            <person name="Mueller-Roeber B."/>
            <person name="Nelson D.R."/>
            <person name="Obara M."/>
            <person name="Oguri Y."/>
            <person name="Olmstead R.G."/>
            <person name="Onodera N."/>
            <person name="Petersen B.L."/>
            <person name="Pils B."/>
            <person name="Prigge M."/>
            <person name="Rensing S.A."/>
            <person name="Riano-Pachon D.M."/>
            <person name="Roberts A.W."/>
            <person name="Sato Y."/>
            <person name="Scheller H.V."/>
            <person name="Schulz B."/>
            <person name="Schulz C."/>
            <person name="Shakirov E.V."/>
            <person name="Shibagaki N."/>
            <person name="Shinohara N."/>
            <person name="Shippen D.E."/>
            <person name="Soerensen I."/>
            <person name="Sotooka R."/>
            <person name="Sugimoto N."/>
            <person name="Sugita M."/>
            <person name="Sumikawa N."/>
            <person name="Tanurdzic M."/>
            <person name="Theissen G."/>
            <person name="Ulvskov P."/>
            <person name="Wakazuki S."/>
            <person name="Weng J.K."/>
            <person name="Willats W.W."/>
            <person name="Wipf D."/>
            <person name="Wolf P.G."/>
            <person name="Yang L."/>
            <person name="Zimmer A.D."/>
            <person name="Zhu Q."/>
            <person name="Mitros T."/>
            <person name="Hellsten U."/>
            <person name="Loque D."/>
            <person name="Otillar R."/>
            <person name="Salamov A."/>
            <person name="Schmutz J."/>
            <person name="Shapiro H."/>
            <person name="Lindquist E."/>
            <person name="Lucas S."/>
            <person name="Rokhsar D."/>
            <person name="Grigoriev I.V."/>
        </authorList>
    </citation>
    <scope>NUCLEOTIDE SEQUENCE [LARGE SCALE GENOMIC DNA]</scope>
</reference>
<evidence type="ECO:0000256" key="1">
    <source>
        <dbReference type="SAM" id="Coils"/>
    </source>
</evidence>
<evidence type="ECO:0000256" key="2">
    <source>
        <dbReference type="SAM" id="MobiDB-lite"/>
    </source>
</evidence>
<evidence type="ECO:0000313" key="4">
    <source>
        <dbReference type="EMBL" id="EFJ12376.1"/>
    </source>
</evidence>
<dbReference type="Proteomes" id="UP000001514">
    <property type="component" value="Unassembled WGS sequence"/>
</dbReference>
<evidence type="ECO:0000313" key="5">
    <source>
        <dbReference type="Proteomes" id="UP000001514"/>
    </source>
</evidence>
<dbReference type="Gramene" id="EFJ12376">
    <property type="protein sequence ID" value="EFJ12376"/>
    <property type="gene ID" value="SELMODRAFT_425516"/>
</dbReference>
<organism evidence="5">
    <name type="scientific">Selaginella moellendorffii</name>
    <name type="common">Spikemoss</name>
    <dbReference type="NCBI Taxonomy" id="88036"/>
    <lineage>
        <taxon>Eukaryota</taxon>
        <taxon>Viridiplantae</taxon>
        <taxon>Streptophyta</taxon>
        <taxon>Embryophyta</taxon>
        <taxon>Tracheophyta</taxon>
        <taxon>Lycopodiopsida</taxon>
        <taxon>Selaginellales</taxon>
        <taxon>Selaginellaceae</taxon>
        <taxon>Selaginella</taxon>
    </lineage>
</organism>
<evidence type="ECO:0000259" key="3">
    <source>
        <dbReference type="Pfam" id="PF25036"/>
    </source>
</evidence>
<dbReference type="PANTHER" id="PTHR16166">
    <property type="entry name" value="VACUOLAR PROTEIN SORTING-ASSOCIATED PROTEIN VPS13"/>
    <property type="match status" value="1"/>
</dbReference>
<feature type="region of interest" description="Disordered" evidence="2">
    <location>
        <begin position="449"/>
        <end position="475"/>
    </location>
</feature>
<proteinExistence type="predicted"/>
<keyword evidence="1" id="KW-0175">Coiled coil</keyword>
<dbReference type="Pfam" id="PF25036">
    <property type="entry name" value="VPS13_VAB"/>
    <property type="match status" value="1"/>
</dbReference>
<accession>D8STC7</accession>
<name>D8STC7_SELML</name>
<dbReference type="EMBL" id="GL377639">
    <property type="protein sequence ID" value="EFJ12376.1"/>
    <property type="molecule type" value="Genomic_DNA"/>
</dbReference>
<feature type="compositionally biased region" description="Basic and acidic residues" evidence="2">
    <location>
        <begin position="449"/>
        <end position="461"/>
    </location>
</feature>
<feature type="coiled-coil region" evidence="1">
    <location>
        <begin position="171"/>
        <end position="201"/>
    </location>
</feature>
<dbReference type="PANTHER" id="PTHR16166:SF143">
    <property type="entry name" value="PROTEIN SORTING-ASSOCIATED PROTEIN, PUTATIVE (DUF1162)-RELATED"/>
    <property type="match status" value="1"/>
</dbReference>
<dbReference type="HOGENOM" id="CLU_319216_0_0_1"/>
<dbReference type="KEGG" id="smo:SELMODRAFT_425516"/>
<keyword evidence="5" id="KW-1185">Reference proteome</keyword>
<dbReference type="InterPro" id="IPR026847">
    <property type="entry name" value="VPS13"/>
</dbReference>
<gene>
    <name evidence="4" type="ORF">SELMODRAFT_425516</name>
</gene>
<feature type="domain" description="Vacuolar protein sorting-associated protein 13 VPS13 adaptor binding" evidence="3">
    <location>
        <begin position="584"/>
        <end position="657"/>
    </location>
</feature>
<dbReference type="eggNOG" id="KOG1809">
    <property type="taxonomic scope" value="Eukaryota"/>
</dbReference>
<sequence length="911" mass="102837">MVEGTVPLPSRSTKSPIFATEAQQSPEFTCACFCSQWRWYEPREDAKWEYRFKGVSEKTGNKLSQLYQPVLRRRRRSDDPAAFKCSTRFAPQDTLQLHWDVKELEEFEEQQKLQLQLKYLKSLVEVLGDMSVLFYNAGIEATSQGIWALMKHEMKDSEKMAQTADRIISIHEETQHNKILLEEILAQMQRQLKDLEELKLQTVDPRHTTSQLRLKEVIERLTTTNGILKNVTHLKQLQDKYYEITRELRGFYASCRAAKKKRTLCYCPESASVPMEVRLEIPFGIAPKTMNPILPSEVIPLPVHLAETGRISWRPSNKDYLWSEAQPLSKVDVDELSLGVTATVCLLSISAQPRSIPLLRQCGGDGSVGCNICFKVFVRQASSSACYMNCLPCAMDVIVERGAGVNAHTSIPKGDSGFFYEVDVVHDLNKKSYYLSFLPRTVKFERAASRDRGERTERPVDDEMTVFDPGNPSGDGSGARRLSLIVPYCSGLNLSFLDGDVDVHVAEEQSLIHTATGGTGSCDGSSGYTATYRDFHWPNALVLAFVQNYYSSDTNITNIPKPTGKGAYVVSITSIPAMGSCSGKTKTVTFRPRFVLANTSRQDICFKQQGTDIFYPLAVGQNINVHWSDTTRTLLLPLREHGWDWSGGFSLDRLGDTQKLRFYHKKCQKTENVLQPYSSRDYTWDEPCLPPHLVIEVPDEGTLGTYPLDVVKSYPSIQLDRSLALSTYFSIPDLRMLNPRIELALASARGFELQFFQTQQKMKMHPIGAVHCYQCIYLSIAPLRLQLEERNLTYLLGLFKGLFVGGSTTGTEKSMSFKLQRSGWVEPAKGPTQKLIISVKQRRKVYVEAFHIDPLELILFKHSLASEGEPWCSCTVPALGDRIVGTGSVSYVAFFQGMVRLHERRREPVTS</sequence>
<dbReference type="InterPro" id="IPR009543">
    <property type="entry name" value="VPS13_VAB"/>
</dbReference>
<dbReference type="AlphaFoldDB" id="D8STC7"/>
<dbReference type="InParanoid" id="D8STC7"/>
<protein>
    <recommendedName>
        <fullName evidence="3">Vacuolar protein sorting-associated protein 13 VPS13 adaptor binding domain-containing protein</fullName>
    </recommendedName>
</protein>